<keyword evidence="1" id="KW-1015">Disulfide bond</keyword>
<evidence type="ECO:0000313" key="3">
    <source>
        <dbReference type="EMBL" id="KAJ4427758.1"/>
    </source>
</evidence>
<protein>
    <recommendedName>
        <fullName evidence="1">Dipeptidase</fullName>
        <ecNumber evidence="1">3.4.13.19</ecNumber>
    </recommendedName>
</protein>
<dbReference type="InterPro" id="IPR032466">
    <property type="entry name" value="Metal_Hydrolase"/>
</dbReference>
<evidence type="ECO:0000256" key="1">
    <source>
        <dbReference type="RuleBase" id="RU341113"/>
    </source>
</evidence>
<comment type="similarity">
    <text evidence="1">Belongs to the metallo-dependent hydrolases superfamily. Peptidase M19 family.</text>
</comment>
<organism evidence="3 4">
    <name type="scientific">Periplaneta americana</name>
    <name type="common">American cockroach</name>
    <name type="synonym">Blatta americana</name>
    <dbReference type="NCBI Taxonomy" id="6978"/>
    <lineage>
        <taxon>Eukaryota</taxon>
        <taxon>Metazoa</taxon>
        <taxon>Ecdysozoa</taxon>
        <taxon>Arthropoda</taxon>
        <taxon>Hexapoda</taxon>
        <taxon>Insecta</taxon>
        <taxon>Pterygota</taxon>
        <taxon>Neoptera</taxon>
        <taxon>Polyneoptera</taxon>
        <taxon>Dictyoptera</taxon>
        <taxon>Blattodea</taxon>
        <taxon>Blattoidea</taxon>
        <taxon>Blattidae</taxon>
        <taxon>Blattinae</taxon>
        <taxon>Periplaneta</taxon>
    </lineage>
</organism>
<dbReference type="InterPro" id="IPR043502">
    <property type="entry name" value="DNA/RNA_pol_sf"/>
</dbReference>
<dbReference type="SUPFAM" id="SSF56672">
    <property type="entry name" value="DNA/RNA polymerases"/>
    <property type="match status" value="1"/>
</dbReference>
<comment type="cofactor">
    <cofactor evidence="1">
        <name>Zn(2+)</name>
        <dbReference type="ChEBI" id="CHEBI:29105"/>
    </cofactor>
</comment>
<keyword evidence="1" id="KW-0449">Lipoprotein</keyword>
<dbReference type="Gene3D" id="3.20.20.140">
    <property type="entry name" value="Metal-dependent hydrolases"/>
    <property type="match status" value="1"/>
</dbReference>
<keyword evidence="1" id="KW-0325">Glycoprotein</keyword>
<comment type="catalytic activity">
    <reaction evidence="1">
        <text>an L-aminoacyl-L-amino acid + H2O = 2 an L-alpha-amino acid</text>
        <dbReference type="Rhea" id="RHEA:48940"/>
        <dbReference type="ChEBI" id="CHEBI:15377"/>
        <dbReference type="ChEBI" id="CHEBI:59869"/>
        <dbReference type="ChEBI" id="CHEBI:77460"/>
        <dbReference type="EC" id="3.4.13.19"/>
    </reaction>
</comment>
<keyword evidence="1" id="KW-0862">Zinc</keyword>
<comment type="subcellular location">
    <subcellularLocation>
        <location evidence="1">Membrane</location>
        <topology evidence="1">Lipid-anchor</topology>
        <topology evidence="1">GPI-anchor</topology>
    </subcellularLocation>
</comment>
<dbReference type="Pfam" id="PF01244">
    <property type="entry name" value="Peptidase_M19"/>
    <property type="match status" value="1"/>
</dbReference>
<dbReference type="PANTHER" id="PTHR10443">
    <property type="entry name" value="MICROSOMAL DIPEPTIDASE"/>
    <property type="match status" value="1"/>
</dbReference>
<dbReference type="PANTHER" id="PTHR10443:SF45">
    <property type="entry name" value="DIPEPTIDASE"/>
    <property type="match status" value="1"/>
</dbReference>
<keyword evidence="1" id="KW-0479">Metal-binding</keyword>
<dbReference type="EC" id="3.4.13.19" evidence="1"/>
<dbReference type="EMBL" id="JAJSOF020000038">
    <property type="protein sequence ID" value="KAJ4427758.1"/>
    <property type="molecule type" value="Genomic_DNA"/>
</dbReference>
<proteinExistence type="inferred from homology"/>
<feature type="domain" description="Reverse transcriptase" evidence="2">
    <location>
        <begin position="225"/>
        <end position="301"/>
    </location>
</feature>
<accession>A0ABQ8S1E8</accession>
<keyword evidence="1" id="KW-0482">Metalloprotease</keyword>
<sequence length="408" mass="46471">MLGLLLAATGYTIRKKNKGSDVLSSVPLIDGHNDLPYGLRLVANNQLSNFNFSANLTQDPVWGWLHTDLPRLRAGRVGAQMMSIVFRSVSRRLQFWAAYIACNSQYKDAVQQVIEQVDVIKRLVAKYPEDLQFATSAQGIWDAFKRGKIASLIGVESGHALDSRMAMLRTLYELGARYVTLTHSCNTPWADSSPADDASTGVPTEHNGLSEFGKNMEGVIVGGRRIKCIRFADDMALLAEETILRDMLLELNDSCEQYGMKINANKSKSMVIGRKVKTVNLRILNEAVEQVDNFKYLGCTISSNMSCSQEVKRRIAMAKEASNRKRRIFCGPLEKELRKILVKCFVWSVALYGAETWTLRQSEEKRIETFEMWIWRRMERVKWTDRIRNEAVLERAGEERMMLKLIRK</sequence>
<dbReference type="PROSITE" id="PS51365">
    <property type="entry name" value="RENAL_DIPEPTIDASE_2"/>
    <property type="match status" value="1"/>
</dbReference>
<dbReference type="Pfam" id="PF00078">
    <property type="entry name" value="RVT_1"/>
    <property type="match status" value="1"/>
</dbReference>
<keyword evidence="1" id="KW-0645">Protease</keyword>
<keyword evidence="4" id="KW-1185">Reference proteome</keyword>
<keyword evidence="1" id="KW-0472">Membrane</keyword>
<reference evidence="3 4" key="1">
    <citation type="journal article" date="2022" name="Allergy">
        <title>Genome assembly and annotation of Periplaneta americana reveal a comprehensive cockroach allergen profile.</title>
        <authorList>
            <person name="Wang L."/>
            <person name="Xiong Q."/>
            <person name="Saelim N."/>
            <person name="Wang L."/>
            <person name="Nong W."/>
            <person name="Wan A.T."/>
            <person name="Shi M."/>
            <person name="Liu X."/>
            <person name="Cao Q."/>
            <person name="Hui J.H.L."/>
            <person name="Sookrung N."/>
            <person name="Leung T.F."/>
            <person name="Tungtrongchitr A."/>
            <person name="Tsui S.K.W."/>
        </authorList>
    </citation>
    <scope>NUCLEOTIDE SEQUENCE [LARGE SCALE GENOMIC DNA]</scope>
    <source>
        <strain evidence="3">PWHHKU_190912</strain>
    </source>
</reference>
<keyword evidence="1" id="KW-0378">Hydrolase</keyword>
<evidence type="ECO:0000313" key="4">
    <source>
        <dbReference type="Proteomes" id="UP001148838"/>
    </source>
</evidence>
<keyword evidence="1" id="KW-0336">GPI-anchor</keyword>
<gene>
    <name evidence="3" type="ORF">ANN_25411</name>
</gene>
<dbReference type="InterPro" id="IPR008257">
    <property type="entry name" value="Pept_M19"/>
</dbReference>
<name>A0ABQ8S1E8_PERAM</name>
<comment type="subunit">
    <text evidence="1">Homodimer; disulfide-linked.</text>
</comment>
<evidence type="ECO:0000259" key="2">
    <source>
        <dbReference type="Pfam" id="PF00078"/>
    </source>
</evidence>
<dbReference type="Proteomes" id="UP001148838">
    <property type="component" value="Unassembled WGS sequence"/>
</dbReference>
<dbReference type="InterPro" id="IPR000477">
    <property type="entry name" value="RT_dom"/>
</dbReference>
<comment type="caution">
    <text evidence="3">The sequence shown here is derived from an EMBL/GenBank/DDBJ whole genome shotgun (WGS) entry which is preliminary data.</text>
</comment>
<keyword evidence="1" id="KW-0224">Dipeptidase</keyword>
<dbReference type="SUPFAM" id="SSF51556">
    <property type="entry name" value="Metallo-dependent hydrolases"/>
    <property type="match status" value="1"/>
</dbReference>